<dbReference type="Proteomes" id="UP000254266">
    <property type="component" value="Unassembled WGS sequence"/>
</dbReference>
<keyword evidence="1" id="KW-1133">Transmembrane helix</keyword>
<sequence>MRIESLSIKSLTIGIFSMIGVTAIVLSMFAGSYFKRSALDAQINSLSRVIEVASHEMLKQVRSHNFDLGMKLGHSKELVSLFRSSNDTVNKGKLEKLLDDPFINGFVGFSDIDLKKIRVYNLNLELIGQNSEGPDNMGKNLPAFISTILNQRPPSDRLKAIDALWISADGPMFSTLVPLGGLRPVGYLEVVVNPVFNLPDIGKITRTPVRMYSMTGEQINANTQQITDGHLPVEFILHASDGTPAFKIVGYENIDELNSEMEQTQIMTISGFLLLSLSTLLFALWMFNRFMFTPVSRLIGDMAQITHGKLELTVSNKGLREFHILADAFNSMTAQVRMRTNDLQRLLDLDDSALMCFDHDHDAVYFNEGATRLFGYASDEIVDLDIADLFTDDIASLINNDDNDNSQKENDYIQLNCKHKDGHVFLHDAIINSVDVMGKSGFAIALNSKSNSQQDSSTQNDQRLNAVEQTLSSLLAFAKDNPGAVSGIDMAGLTGVDNVEDTQKAQLREHVVKVMNLALTCWEHDIGRTKLELAEESNIWPVYMDKSTPTTRTLDKYLNIELCPKNPRSQRAIDTAEFVIRHGSKAKAEKCEELQSALDVFRQLVSGIKSRGK</sequence>
<protein>
    <recommendedName>
        <fullName evidence="6">HAMP domain-containing protein</fullName>
    </recommendedName>
</protein>
<accession>A0A370DC98</accession>
<dbReference type="InterPro" id="IPR003660">
    <property type="entry name" value="HAMP_dom"/>
</dbReference>
<dbReference type="EMBL" id="QFXC01000011">
    <property type="protein sequence ID" value="RDH82503.1"/>
    <property type="molecule type" value="Genomic_DNA"/>
</dbReference>
<reference evidence="4 5" key="1">
    <citation type="journal article" date="2018" name="ISME J.">
        <title>Endosymbiont genomes yield clues of tubeworm success.</title>
        <authorList>
            <person name="Li Y."/>
            <person name="Liles M.R."/>
            <person name="Halanych K.M."/>
        </authorList>
    </citation>
    <scope>NUCLEOTIDE SEQUENCE [LARGE SCALE GENOMIC DNA]</scope>
    <source>
        <strain evidence="4">A1464</strain>
    </source>
</reference>
<dbReference type="PROSITE" id="PS50885">
    <property type="entry name" value="HAMP"/>
    <property type="match status" value="1"/>
</dbReference>
<evidence type="ECO:0000256" key="1">
    <source>
        <dbReference type="SAM" id="Phobius"/>
    </source>
</evidence>
<comment type="caution">
    <text evidence="4">The sequence shown here is derived from an EMBL/GenBank/DDBJ whole genome shotgun (WGS) entry which is preliminary data.</text>
</comment>
<dbReference type="SMART" id="SM00304">
    <property type="entry name" value="HAMP"/>
    <property type="match status" value="1"/>
</dbReference>
<evidence type="ECO:0000259" key="2">
    <source>
        <dbReference type="PROSITE" id="PS50112"/>
    </source>
</evidence>
<name>A0A370DC98_9GAMM</name>
<evidence type="ECO:0000313" key="4">
    <source>
        <dbReference type="EMBL" id="RDH82503.1"/>
    </source>
</evidence>
<feature type="domain" description="PAS" evidence="2">
    <location>
        <begin position="339"/>
        <end position="402"/>
    </location>
</feature>
<feature type="domain" description="HAMP" evidence="3">
    <location>
        <begin position="289"/>
        <end position="341"/>
    </location>
</feature>
<dbReference type="SMART" id="SM00091">
    <property type="entry name" value="PAS"/>
    <property type="match status" value="1"/>
</dbReference>
<feature type="transmembrane region" description="Helical" evidence="1">
    <location>
        <begin position="12"/>
        <end position="34"/>
    </location>
</feature>
<proteinExistence type="predicted"/>
<dbReference type="Gene3D" id="3.30.450.20">
    <property type="entry name" value="PAS domain"/>
    <property type="match status" value="1"/>
</dbReference>
<dbReference type="NCBIfam" id="TIGR00229">
    <property type="entry name" value="sensory_box"/>
    <property type="match status" value="1"/>
</dbReference>
<dbReference type="Pfam" id="PF13426">
    <property type="entry name" value="PAS_9"/>
    <property type="match status" value="1"/>
</dbReference>
<organism evidence="4 5">
    <name type="scientific">endosymbiont of Galathealinum brachiosum</name>
    <dbReference type="NCBI Taxonomy" id="2200906"/>
    <lineage>
        <taxon>Bacteria</taxon>
        <taxon>Pseudomonadati</taxon>
        <taxon>Pseudomonadota</taxon>
        <taxon>Gammaproteobacteria</taxon>
        <taxon>sulfur-oxidizing symbionts</taxon>
    </lineage>
</organism>
<keyword evidence="1" id="KW-0472">Membrane</keyword>
<evidence type="ECO:0008006" key="6">
    <source>
        <dbReference type="Google" id="ProtNLM"/>
    </source>
</evidence>
<dbReference type="SUPFAM" id="SSF55785">
    <property type="entry name" value="PYP-like sensor domain (PAS domain)"/>
    <property type="match status" value="1"/>
</dbReference>
<evidence type="ECO:0000313" key="5">
    <source>
        <dbReference type="Proteomes" id="UP000254266"/>
    </source>
</evidence>
<evidence type="ECO:0000259" key="3">
    <source>
        <dbReference type="PROSITE" id="PS50885"/>
    </source>
</evidence>
<dbReference type="AlphaFoldDB" id="A0A370DC98"/>
<dbReference type="InterPro" id="IPR035965">
    <property type="entry name" value="PAS-like_dom_sf"/>
</dbReference>
<keyword evidence="5" id="KW-1185">Reference proteome</keyword>
<dbReference type="Gene3D" id="6.10.340.10">
    <property type="match status" value="1"/>
</dbReference>
<dbReference type="GO" id="GO:0007165">
    <property type="term" value="P:signal transduction"/>
    <property type="evidence" value="ECO:0007669"/>
    <property type="project" value="InterPro"/>
</dbReference>
<dbReference type="CDD" id="cd22890">
    <property type="entry name" value="ChiS-DBD"/>
    <property type="match status" value="1"/>
</dbReference>
<feature type="transmembrane region" description="Helical" evidence="1">
    <location>
        <begin position="266"/>
        <end position="287"/>
    </location>
</feature>
<keyword evidence="1" id="KW-0812">Transmembrane</keyword>
<dbReference type="GO" id="GO:0016020">
    <property type="term" value="C:membrane"/>
    <property type="evidence" value="ECO:0007669"/>
    <property type="project" value="InterPro"/>
</dbReference>
<dbReference type="CDD" id="cd00130">
    <property type="entry name" value="PAS"/>
    <property type="match status" value="1"/>
</dbReference>
<dbReference type="PROSITE" id="PS50112">
    <property type="entry name" value="PAS"/>
    <property type="match status" value="1"/>
</dbReference>
<gene>
    <name evidence="4" type="ORF">DIZ80_09460</name>
</gene>
<dbReference type="InterPro" id="IPR000014">
    <property type="entry name" value="PAS"/>
</dbReference>